<feature type="transmembrane region" description="Helical" evidence="7">
    <location>
        <begin position="404"/>
        <end position="428"/>
    </location>
</feature>
<dbReference type="PANTHER" id="PTHR30183:SF6">
    <property type="entry name" value="INNER MEMBRANE ABC TRANSPORTER PERMEASE PROTEIN YNJC"/>
    <property type="match status" value="1"/>
</dbReference>
<keyword evidence="10" id="KW-1185">Reference proteome</keyword>
<dbReference type="GO" id="GO:0005886">
    <property type="term" value="C:plasma membrane"/>
    <property type="evidence" value="ECO:0007669"/>
    <property type="project" value="UniProtKB-SubCell"/>
</dbReference>
<dbReference type="PROSITE" id="PS50928">
    <property type="entry name" value="ABC_TM1"/>
    <property type="match status" value="2"/>
</dbReference>
<feature type="transmembrane region" description="Helical" evidence="7">
    <location>
        <begin position="12"/>
        <end position="36"/>
    </location>
</feature>
<keyword evidence="5 7" id="KW-1133">Transmembrane helix</keyword>
<feature type="transmembrane region" description="Helical" evidence="7">
    <location>
        <begin position="365"/>
        <end position="392"/>
    </location>
</feature>
<sequence>MLRNKTNNGGGWGLIPLITIAVLLGPIAAGLLGTLLPAFGGMRLTGESGFSLTPWAMFLSEPGIEMSIWLSVKTGVISTAIALLGCILLIAGWHGTRVFKALERVLSPLLAMPHAAAALGLAFMIAPSGWASRLLSPWATGWERPPDLLIVQDPQGIALIAGLIAKELPFLLLMSLAALPQIGVRGRMQVAQSLGYGKTRAWLLLVLPALYGQIRLPVYAVLAYAMSNVDVAMVLGPTTPPTLSVFILQWMTDPDLALRAPAAAAALTQLALVAATILIWFSGERAFAWLRNRSVNKGARAAGTRDSVSRLFGLSLASFAAITIIGGLISQAIWSFAGRWRFPEALPSSFGLRSWSRHGWEALDVTLVTLGLAIAATLIALVLVLGCLEAEVRRGQNLGRGGMIILYLPLILPQIAFLPGLQILLLQFGAAQGFTPVLISHVIFVLPYVFLALAGPFRAWDARIGTIAATMGSSADGVLWRLRLPMLLAPILTAVAIGMAVSIGQFLPTLMTSGGRVATLTTEALALSSGGDRRAIGVWTLVLTANAWWPFAAALIIPRLVFRNRKGLLHG</sequence>
<keyword evidence="2" id="KW-0813">Transport</keyword>
<evidence type="ECO:0000313" key="10">
    <source>
        <dbReference type="Proteomes" id="UP000051184"/>
    </source>
</evidence>
<feature type="transmembrane region" description="Helical" evidence="7">
    <location>
        <begin position="68"/>
        <end position="93"/>
    </location>
</feature>
<dbReference type="SUPFAM" id="SSF161098">
    <property type="entry name" value="MetI-like"/>
    <property type="match status" value="2"/>
</dbReference>
<feature type="domain" description="ABC transmembrane type-1" evidence="8">
    <location>
        <begin position="64"/>
        <end position="279"/>
    </location>
</feature>
<dbReference type="STRING" id="1715691.TA5113_01319"/>
<dbReference type="AlphaFoldDB" id="A0A0P1IT58"/>
<feature type="transmembrane region" description="Helical" evidence="7">
    <location>
        <begin position="157"/>
        <end position="180"/>
    </location>
</feature>
<feature type="transmembrane region" description="Helical" evidence="7">
    <location>
        <begin position="201"/>
        <end position="226"/>
    </location>
</feature>
<feature type="transmembrane region" description="Helical" evidence="7">
    <location>
        <begin position="487"/>
        <end position="507"/>
    </location>
</feature>
<protein>
    <submittedName>
        <fullName evidence="9">Inner membrane ABC transporter permease protein YnjC</fullName>
    </submittedName>
</protein>
<feature type="transmembrane region" description="Helical" evidence="7">
    <location>
        <begin position="536"/>
        <end position="557"/>
    </location>
</feature>
<feature type="transmembrane region" description="Helical" evidence="7">
    <location>
        <begin position="260"/>
        <end position="281"/>
    </location>
</feature>
<comment type="subcellular location">
    <subcellularLocation>
        <location evidence="1">Cell membrane</location>
        <topology evidence="1">Multi-pass membrane protein</topology>
    </subcellularLocation>
</comment>
<evidence type="ECO:0000256" key="1">
    <source>
        <dbReference type="ARBA" id="ARBA00004651"/>
    </source>
</evidence>
<evidence type="ECO:0000256" key="4">
    <source>
        <dbReference type="ARBA" id="ARBA00022692"/>
    </source>
</evidence>
<accession>A0A0P1IT58</accession>
<dbReference type="PANTHER" id="PTHR30183">
    <property type="entry name" value="MOLYBDENUM TRANSPORT SYSTEM PERMEASE PROTEIN MODB"/>
    <property type="match status" value="1"/>
</dbReference>
<evidence type="ECO:0000256" key="5">
    <source>
        <dbReference type="ARBA" id="ARBA00022989"/>
    </source>
</evidence>
<reference evidence="10" key="1">
    <citation type="submission" date="2015-09" db="EMBL/GenBank/DDBJ databases">
        <authorList>
            <person name="Rodrigo-Torres Lidia"/>
            <person name="Arahal R.David."/>
        </authorList>
    </citation>
    <scope>NUCLEOTIDE SEQUENCE [LARGE SCALE GENOMIC DNA]</scope>
    <source>
        <strain evidence="10">CECT 5114</strain>
    </source>
</reference>
<evidence type="ECO:0000313" key="9">
    <source>
        <dbReference type="EMBL" id="CUK26674.1"/>
    </source>
</evidence>
<feature type="transmembrane region" description="Helical" evidence="7">
    <location>
        <begin position="105"/>
        <end position="126"/>
    </location>
</feature>
<keyword evidence="6 7" id="KW-0472">Membrane</keyword>
<feature type="transmembrane region" description="Helical" evidence="7">
    <location>
        <begin position="311"/>
        <end position="334"/>
    </location>
</feature>
<evidence type="ECO:0000256" key="7">
    <source>
        <dbReference type="SAM" id="Phobius"/>
    </source>
</evidence>
<dbReference type="CDD" id="cd06261">
    <property type="entry name" value="TM_PBP2"/>
    <property type="match status" value="1"/>
</dbReference>
<keyword evidence="3" id="KW-1003">Cell membrane</keyword>
<keyword evidence="4 7" id="KW-0812">Transmembrane</keyword>
<organism evidence="9 10">
    <name type="scientific">Cognatishimia activa</name>
    <dbReference type="NCBI Taxonomy" id="1715691"/>
    <lineage>
        <taxon>Bacteria</taxon>
        <taxon>Pseudomonadati</taxon>
        <taxon>Pseudomonadota</taxon>
        <taxon>Alphaproteobacteria</taxon>
        <taxon>Rhodobacterales</taxon>
        <taxon>Paracoccaceae</taxon>
        <taxon>Cognatishimia</taxon>
    </lineage>
</organism>
<evidence type="ECO:0000256" key="6">
    <source>
        <dbReference type="ARBA" id="ARBA00023136"/>
    </source>
</evidence>
<evidence type="ECO:0000256" key="3">
    <source>
        <dbReference type="ARBA" id="ARBA00022475"/>
    </source>
</evidence>
<evidence type="ECO:0000256" key="2">
    <source>
        <dbReference type="ARBA" id="ARBA00022448"/>
    </source>
</evidence>
<feature type="domain" description="ABC transmembrane type-1" evidence="8">
    <location>
        <begin position="366"/>
        <end position="561"/>
    </location>
</feature>
<dbReference type="GO" id="GO:0055085">
    <property type="term" value="P:transmembrane transport"/>
    <property type="evidence" value="ECO:0007669"/>
    <property type="project" value="InterPro"/>
</dbReference>
<dbReference type="RefSeq" id="WP_245627174.1">
    <property type="nucleotide sequence ID" value="NZ_CYTO01000009.1"/>
</dbReference>
<name>A0A0P1IT58_9RHOB</name>
<evidence type="ECO:0000259" key="8">
    <source>
        <dbReference type="PROSITE" id="PS50928"/>
    </source>
</evidence>
<dbReference type="Proteomes" id="UP000051184">
    <property type="component" value="Unassembled WGS sequence"/>
</dbReference>
<feature type="transmembrane region" description="Helical" evidence="7">
    <location>
        <begin position="434"/>
        <end position="454"/>
    </location>
</feature>
<dbReference type="InterPro" id="IPR000515">
    <property type="entry name" value="MetI-like"/>
</dbReference>
<dbReference type="InterPro" id="IPR035906">
    <property type="entry name" value="MetI-like_sf"/>
</dbReference>
<proteinExistence type="predicted"/>
<dbReference type="Gene3D" id="1.10.3720.10">
    <property type="entry name" value="MetI-like"/>
    <property type="match status" value="2"/>
</dbReference>
<gene>
    <name evidence="9" type="primary">ynjC</name>
    <name evidence="9" type="ORF">TA5114_02490</name>
</gene>
<dbReference type="EMBL" id="CYUE01000020">
    <property type="protein sequence ID" value="CUK26674.1"/>
    <property type="molecule type" value="Genomic_DNA"/>
</dbReference>